<evidence type="ECO:0000256" key="10">
    <source>
        <dbReference type="SAM" id="MobiDB-lite"/>
    </source>
</evidence>
<dbReference type="PROSITE" id="PS50011">
    <property type="entry name" value="PROTEIN_KINASE_DOM"/>
    <property type="match status" value="1"/>
</dbReference>
<evidence type="ECO:0000256" key="3">
    <source>
        <dbReference type="ARBA" id="ARBA00022527"/>
    </source>
</evidence>
<evidence type="ECO:0000256" key="4">
    <source>
        <dbReference type="ARBA" id="ARBA00022679"/>
    </source>
</evidence>
<dbReference type="InterPro" id="IPR011009">
    <property type="entry name" value="Kinase-like_dom_sf"/>
</dbReference>
<keyword evidence="3" id="KW-0723">Serine/threonine-protein kinase</keyword>
<keyword evidence="4" id="KW-0808">Transferase</keyword>
<dbReference type="SUPFAM" id="SSF56112">
    <property type="entry name" value="Protein kinase-like (PK-like)"/>
    <property type="match status" value="1"/>
</dbReference>
<feature type="region of interest" description="Disordered" evidence="10">
    <location>
        <begin position="185"/>
        <end position="208"/>
    </location>
</feature>
<evidence type="ECO:0000256" key="6">
    <source>
        <dbReference type="ARBA" id="ARBA00022777"/>
    </source>
</evidence>
<dbReference type="PANTHER" id="PTHR45637">
    <property type="entry name" value="FLIPPASE KINASE 1-RELATED"/>
    <property type="match status" value="1"/>
</dbReference>
<dbReference type="FunFam" id="3.30.200.20:FF:000753">
    <property type="entry name" value="Serine/Threonine Kinase"/>
    <property type="match status" value="1"/>
</dbReference>
<evidence type="ECO:0000259" key="11">
    <source>
        <dbReference type="PROSITE" id="PS50011"/>
    </source>
</evidence>
<dbReference type="Gene3D" id="1.10.510.10">
    <property type="entry name" value="Transferase(Phosphotransferase) domain 1"/>
    <property type="match status" value="2"/>
</dbReference>
<evidence type="ECO:0000256" key="7">
    <source>
        <dbReference type="ARBA" id="ARBA00022840"/>
    </source>
</evidence>
<gene>
    <name evidence="12" type="ORF">IFM89_035758</name>
</gene>
<feature type="domain" description="Protein kinase" evidence="11">
    <location>
        <begin position="491"/>
        <end position="823"/>
    </location>
</feature>
<dbReference type="FunFam" id="1.10.510.10:FF:000028">
    <property type="entry name" value="serine/threonine-protein kinase D6PK-like"/>
    <property type="match status" value="1"/>
</dbReference>
<name>A0A835LHI6_9MAGN</name>
<dbReference type="Pfam" id="PF00069">
    <property type="entry name" value="Pkinase"/>
    <property type="match status" value="2"/>
</dbReference>
<evidence type="ECO:0000256" key="5">
    <source>
        <dbReference type="ARBA" id="ARBA00022741"/>
    </source>
</evidence>
<dbReference type="InterPro" id="IPR008271">
    <property type="entry name" value="Ser/Thr_kinase_AS"/>
</dbReference>
<evidence type="ECO:0000256" key="2">
    <source>
        <dbReference type="ARBA" id="ARBA00012513"/>
    </source>
</evidence>
<comment type="catalytic activity">
    <reaction evidence="8">
        <text>L-threonyl-[protein] + ATP = O-phospho-L-threonyl-[protein] + ADP + H(+)</text>
        <dbReference type="Rhea" id="RHEA:46608"/>
        <dbReference type="Rhea" id="RHEA-COMP:11060"/>
        <dbReference type="Rhea" id="RHEA-COMP:11605"/>
        <dbReference type="ChEBI" id="CHEBI:15378"/>
        <dbReference type="ChEBI" id="CHEBI:30013"/>
        <dbReference type="ChEBI" id="CHEBI:30616"/>
        <dbReference type="ChEBI" id="CHEBI:61977"/>
        <dbReference type="ChEBI" id="CHEBI:456216"/>
        <dbReference type="EC" id="2.7.11.1"/>
    </reaction>
</comment>
<dbReference type="CDD" id="cd05574">
    <property type="entry name" value="STKc_phototropin_like"/>
    <property type="match status" value="1"/>
</dbReference>
<dbReference type="SMART" id="SM00220">
    <property type="entry name" value="S_TKc"/>
    <property type="match status" value="1"/>
</dbReference>
<comment type="caution">
    <text evidence="12">The sequence shown here is derived from an EMBL/GenBank/DDBJ whole genome shotgun (WGS) entry which is preliminary data.</text>
</comment>
<evidence type="ECO:0000313" key="13">
    <source>
        <dbReference type="Proteomes" id="UP000631114"/>
    </source>
</evidence>
<dbReference type="FunFam" id="1.10.510.10:FF:000020">
    <property type="entry name" value="serine/threonine-protein kinase D6PK-like"/>
    <property type="match status" value="1"/>
</dbReference>
<dbReference type="GO" id="GO:0004674">
    <property type="term" value="F:protein serine/threonine kinase activity"/>
    <property type="evidence" value="ECO:0007669"/>
    <property type="project" value="UniProtKB-KW"/>
</dbReference>
<dbReference type="Gene3D" id="3.30.200.20">
    <property type="entry name" value="Phosphorylase Kinase, domain 1"/>
    <property type="match status" value="1"/>
</dbReference>
<dbReference type="Proteomes" id="UP000631114">
    <property type="component" value="Unassembled WGS sequence"/>
</dbReference>
<comment type="similarity">
    <text evidence="1">Belongs to the protein kinase superfamily. AGC Ser/Thr protein kinase family.</text>
</comment>
<organism evidence="12 13">
    <name type="scientific">Coptis chinensis</name>
    <dbReference type="NCBI Taxonomy" id="261450"/>
    <lineage>
        <taxon>Eukaryota</taxon>
        <taxon>Viridiplantae</taxon>
        <taxon>Streptophyta</taxon>
        <taxon>Embryophyta</taxon>
        <taxon>Tracheophyta</taxon>
        <taxon>Spermatophyta</taxon>
        <taxon>Magnoliopsida</taxon>
        <taxon>Ranunculales</taxon>
        <taxon>Ranunculaceae</taxon>
        <taxon>Coptidoideae</taxon>
        <taxon>Coptis</taxon>
    </lineage>
</organism>
<dbReference type="EMBL" id="JADFTS010000008">
    <property type="protein sequence ID" value="KAF9594985.1"/>
    <property type="molecule type" value="Genomic_DNA"/>
</dbReference>
<evidence type="ECO:0000256" key="8">
    <source>
        <dbReference type="ARBA" id="ARBA00047899"/>
    </source>
</evidence>
<dbReference type="AlphaFoldDB" id="A0A835LHI6"/>
<reference evidence="12 13" key="1">
    <citation type="submission" date="2020-10" db="EMBL/GenBank/DDBJ databases">
        <title>The Coptis chinensis genome and diversification of protoberbering-type alkaloids.</title>
        <authorList>
            <person name="Wang B."/>
            <person name="Shu S."/>
            <person name="Song C."/>
            <person name="Liu Y."/>
        </authorList>
    </citation>
    <scope>NUCLEOTIDE SEQUENCE [LARGE SCALE GENOMIC DNA]</scope>
    <source>
        <strain evidence="12">HL-2020</strain>
        <tissue evidence="12">Leaf</tissue>
    </source>
</reference>
<keyword evidence="6" id="KW-0418">Kinase</keyword>
<keyword evidence="7" id="KW-0067">ATP-binding</keyword>
<sequence length="873" mass="95059">MDPFHGACEIVELRDELVASQHSKETNRLSGGPIVDDRTEKFSRQKTAGRYTLEDEINKLFEAIELRASARGLGPSCQFSKGSSQISASKKPIRGGISQASGIGISESVTLKQALRGLRISHASEVAAMKRVSKSTASSKVAEAVAVKRLYRAVVVEANDSGLTLDESKGSLLQISLVPEESKLNSSEKISSQATREENLGSTVHSSPQFAVPATTEISMIKAQLEEGIGPVPTEVGTQALTLKLGQEGKLKSALSLCCSNISNRTETLSKDTTASKDIESKRAMMKFGKNLKLNFSSSLLNSSASSKVKKSVSNSPRVVNPVPKNNCFPNKKMKKEVSSACSSSNTCIADVDSALSPSASKVVCQAQNSNQNVLKEPACPAFSRTCLDVNVSLSNADYKANKSVQGLDSCNKRNFDAKASECSRSREAADFSQSSKSSLGAYSSTTCISDESNVCGSSCSGSRPHMSKDLRWEAIRRVEMQHGSLDLRHFKLLKRLGCGDLGTVYLAELTGTNCLFAVKIMDNESLGSRKKMPRALTERDILQVLDHPFLPTLFAYFTTNKFSILVMEYCPGGDLHILRQKQPGSIFTEQAARFYVAEVLLALEYLHMLGIVYRDLKPENILVREDGHIMLSDFDLSLRCTVKPTLVKASLSLPTPSKGISGSCVGCICTDPFCVQPSWVQVPCFTPRHVSTPTNIRKLKSNSMTQVPQLLAEPTNARSHSFVGTHEYLAPEIIRGEGHGNAVDWWTFGIFLYELLFGTTPFKGPGNDDTLVNVVMHSVKFPESSSVSSQAKDLIRGLLRKEPKDRFGSAKGAAEIRKHPFFKGLNWALIRCAVPPTVPKSSETGVSLTTAEENKLVEYKMSSAEHPEFDTF</sequence>
<dbReference type="GO" id="GO:0005524">
    <property type="term" value="F:ATP binding"/>
    <property type="evidence" value="ECO:0007669"/>
    <property type="project" value="UniProtKB-KW"/>
</dbReference>
<keyword evidence="13" id="KW-1185">Reference proteome</keyword>
<dbReference type="EC" id="2.7.11.1" evidence="2"/>
<comment type="catalytic activity">
    <reaction evidence="9">
        <text>L-seryl-[protein] + ATP = O-phospho-L-seryl-[protein] + ADP + H(+)</text>
        <dbReference type="Rhea" id="RHEA:17989"/>
        <dbReference type="Rhea" id="RHEA-COMP:9863"/>
        <dbReference type="Rhea" id="RHEA-COMP:11604"/>
        <dbReference type="ChEBI" id="CHEBI:15378"/>
        <dbReference type="ChEBI" id="CHEBI:29999"/>
        <dbReference type="ChEBI" id="CHEBI:30616"/>
        <dbReference type="ChEBI" id="CHEBI:83421"/>
        <dbReference type="ChEBI" id="CHEBI:456216"/>
        <dbReference type="EC" id="2.7.11.1"/>
    </reaction>
</comment>
<protein>
    <recommendedName>
        <fullName evidence="2">non-specific serine/threonine protein kinase</fullName>
        <ecNumber evidence="2">2.7.11.1</ecNumber>
    </recommendedName>
</protein>
<evidence type="ECO:0000313" key="12">
    <source>
        <dbReference type="EMBL" id="KAF9594985.1"/>
    </source>
</evidence>
<keyword evidence="5" id="KW-0547">Nucleotide-binding</keyword>
<proteinExistence type="inferred from homology"/>
<dbReference type="PROSITE" id="PS00108">
    <property type="entry name" value="PROTEIN_KINASE_ST"/>
    <property type="match status" value="1"/>
</dbReference>
<accession>A0A835LHI6</accession>
<dbReference type="OrthoDB" id="432483at2759"/>
<evidence type="ECO:0000256" key="1">
    <source>
        <dbReference type="ARBA" id="ARBA00009903"/>
    </source>
</evidence>
<evidence type="ECO:0000256" key="9">
    <source>
        <dbReference type="ARBA" id="ARBA00048679"/>
    </source>
</evidence>
<dbReference type="InterPro" id="IPR000719">
    <property type="entry name" value="Prot_kinase_dom"/>
</dbReference>